<keyword evidence="1" id="KW-0614">Plasmid</keyword>
<keyword evidence="2" id="KW-1185">Reference proteome</keyword>
<evidence type="ECO:0000313" key="2">
    <source>
        <dbReference type="Proteomes" id="UP000182306"/>
    </source>
</evidence>
<organism evidence="1 2">
    <name type="scientific">Sinorhizobium americanum</name>
    <dbReference type="NCBI Taxonomy" id="194963"/>
    <lineage>
        <taxon>Bacteria</taxon>
        <taxon>Pseudomonadati</taxon>
        <taxon>Pseudomonadota</taxon>
        <taxon>Alphaproteobacteria</taxon>
        <taxon>Hyphomicrobiales</taxon>
        <taxon>Rhizobiaceae</taxon>
        <taxon>Sinorhizobium/Ensifer group</taxon>
        <taxon>Sinorhizobium</taxon>
    </lineage>
</organism>
<name>A0A1L3LZR3_9HYPH</name>
<geneLocation type="plasmid" evidence="1 2">
    <name>C</name>
</geneLocation>
<proteinExistence type="predicted"/>
<dbReference type="AlphaFoldDB" id="A0A1L3LZR3"/>
<dbReference type="KEGG" id="same:SAMCFNEI73_pC1899"/>
<accession>A0A1L3LZR3</accession>
<reference evidence="1 2" key="1">
    <citation type="submission" date="2015-10" db="EMBL/GenBank/DDBJ databases">
        <title>Genomic differences between typical nodule nitrogen-fixing rhizobial strains and those coming from bean seeds.</title>
        <authorList>
            <person name="Peralta H."/>
            <person name="Aguilar-Vera A."/>
            <person name="Diaz R."/>
            <person name="Mora Y."/>
            <person name="Martinez-Batallar G."/>
            <person name="Salazar E."/>
            <person name="Vargas-Lagunas C."/>
            <person name="Encarnacion S."/>
            <person name="Girard L."/>
            <person name="Mora J."/>
        </authorList>
    </citation>
    <scope>NUCLEOTIDE SEQUENCE [LARGE SCALE GENOMIC DNA]</scope>
    <source>
        <strain evidence="1 2">CFNEI 73</strain>
        <plasmid evidence="1 2">C</plasmid>
    </source>
</reference>
<gene>
    <name evidence="1" type="ORF">SAMCFNEI73_pC1899</name>
</gene>
<protein>
    <submittedName>
        <fullName evidence="1">Uncharacterized protein</fullName>
    </submittedName>
</protein>
<dbReference type="EMBL" id="CP013110">
    <property type="protein sequence ID" value="APG95599.1"/>
    <property type="molecule type" value="Genomic_DNA"/>
</dbReference>
<dbReference type="Proteomes" id="UP000182306">
    <property type="component" value="Plasmid C"/>
</dbReference>
<evidence type="ECO:0000313" key="1">
    <source>
        <dbReference type="EMBL" id="APG95599.1"/>
    </source>
</evidence>
<sequence length="63" mass="6809">MVVNCRSIPYAHRGRPARAGRVDGGASGAAELSLARSRSRLPIHGCRWATMGETDARVPRRPP</sequence>